<feature type="transmembrane region" description="Helical" evidence="1">
    <location>
        <begin position="18"/>
        <end position="35"/>
    </location>
</feature>
<keyword evidence="1" id="KW-0812">Transmembrane</keyword>
<keyword evidence="1" id="KW-1133">Transmembrane helix</keyword>
<keyword evidence="1" id="KW-0472">Membrane</keyword>
<dbReference type="EMBL" id="LR215048">
    <property type="protein sequence ID" value="VEU80579.1"/>
    <property type="molecule type" value="Genomic_DNA"/>
</dbReference>
<evidence type="ECO:0000313" key="2">
    <source>
        <dbReference type="EMBL" id="VEU80579.1"/>
    </source>
</evidence>
<feature type="transmembrane region" description="Helical" evidence="1">
    <location>
        <begin position="88"/>
        <end position="109"/>
    </location>
</feature>
<dbReference type="STRING" id="1278311.GCA_000428705_01215"/>
<feature type="transmembrane region" description="Helical" evidence="1">
    <location>
        <begin position="352"/>
        <end position="375"/>
    </location>
</feature>
<accession>A0A449BDR0</accession>
<feature type="transmembrane region" description="Helical" evidence="1">
    <location>
        <begin position="312"/>
        <end position="332"/>
    </location>
</feature>
<feature type="transmembrane region" description="Helical" evidence="1">
    <location>
        <begin position="237"/>
        <end position="256"/>
    </location>
</feature>
<feature type="transmembrane region" description="Helical" evidence="1">
    <location>
        <begin position="282"/>
        <end position="300"/>
    </location>
</feature>
<protein>
    <submittedName>
        <fullName evidence="2">Uncharacterized protein</fullName>
    </submittedName>
</protein>
<keyword evidence="3" id="KW-1185">Reference proteome</keyword>
<organism evidence="2 3">
    <name type="scientific">Haploplasma axanthum</name>
    <name type="common">Acholeplasma axanthum</name>
    <dbReference type="NCBI Taxonomy" id="29552"/>
    <lineage>
        <taxon>Bacteria</taxon>
        <taxon>Bacillati</taxon>
        <taxon>Mycoplasmatota</taxon>
        <taxon>Mollicutes</taxon>
        <taxon>Acholeplasmatales</taxon>
        <taxon>Acholeplasmataceae</taxon>
        <taxon>Haploplasma</taxon>
    </lineage>
</organism>
<feature type="transmembrane region" description="Helical" evidence="1">
    <location>
        <begin position="382"/>
        <end position="399"/>
    </location>
</feature>
<gene>
    <name evidence="2" type="ORF">NCTC10138_00956</name>
</gene>
<sequence length="449" mass="51840">MFSDERINNKISDIFKNGIIYATLVSVVFLILKIIPNQMFKNLNLEYIISELAIILTGVIIILVGWYKFKDNLNDERIDVSKKNYYVTAAKFFLGFSLLGFAIAVPLQFNKANLYLPLNTLLINLEILGFIYLNYMFKSNKIYFNYSFIENKKDYYTNVFKNILKLLILVVSIYLVSLFIALIMYIDTQYLGNIVLAILLAAVFSFISLSVIYLYISWIERLSYLSLLKGHKYLVSQLVTGAFLILLTIISFYLAVKILTIDSNNTTNLAERLNNLINYKNYVLWISTVLNCMFITTVLLQFKNRVKGINAYIILSQIGVLKILFTTQIAVFDVFRIQDNHKIVENMMIINYWINIVMNVFNLIATILIVISLVNKNKDRKLYSIVFLQLVVVIYQIFINIGRNPKQSESIFFNVLLLIGSIISVILFALIKTEKDVLISEEDEHVING</sequence>
<name>A0A449BDR0_HAPAX</name>
<dbReference type="KEGG" id="aaxa:NCTC10138_00956"/>
<feature type="transmembrane region" description="Helical" evidence="1">
    <location>
        <begin position="192"/>
        <end position="216"/>
    </location>
</feature>
<evidence type="ECO:0000256" key="1">
    <source>
        <dbReference type="SAM" id="Phobius"/>
    </source>
</evidence>
<dbReference type="RefSeq" id="WP_026390688.1">
    <property type="nucleotide sequence ID" value="NZ_LR215048.1"/>
</dbReference>
<reference evidence="2 3" key="1">
    <citation type="submission" date="2019-01" db="EMBL/GenBank/DDBJ databases">
        <authorList>
            <consortium name="Pathogen Informatics"/>
        </authorList>
    </citation>
    <scope>NUCLEOTIDE SEQUENCE [LARGE SCALE GENOMIC DNA]</scope>
    <source>
        <strain evidence="2 3">NCTC10138</strain>
    </source>
</reference>
<dbReference type="AlphaFoldDB" id="A0A449BDR0"/>
<proteinExistence type="predicted"/>
<evidence type="ECO:0000313" key="3">
    <source>
        <dbReference type="Proteomes" id="UP000289841"/>
    </source>
</evidence>
<dbReference type="Proteomes" id="UP000289841">
    <property type="component" value="Chromosome"/>
</dbReference>
<feature type="transmembrane region" description="Helical" evidence="1">
    <location>
        <begin position="115"/>
        <end position="135"/>
    </location>
</feature>
<feature type="transmembrane region" description="Helical" evidence="1">
    <location>
        <begin position="163"/>
        <end position="186"/>
    </location>
</feature>
<feature type="transmembrane region" description="Helical" evidence="1">
    <location>
        <begin position="411"/>
        <end position="431"/>
    </location>
</feature>
<feature type="transmembrane region" description="Helical" evidence="1">
    <location>
        <begin position="47"/>
        <end position="67"/>
    </location>
</feature>